<feature type="region of interest" description="Disordered" evidence="1">
    <location>
        <begin position="1"/>
        <end position="25"/>
    </location>
</feature>
<dbReference type="OrthoDB" id="4082764at2759"/>
<dbReference type="InterPro" id="IPR024297">
    <property type="entry name" value="Pho86"/>
</dbReference>
<dbReference type="Proteomes" id="UP000790833">
    <property type="component" value="Unassembled WGS sequence"/>
</dbReference>
<feature type="transmembrane region" description="Helical" evidence="2">
    <location>
        <begin position="102"/>
        <end position="123"/>
    </location>
</feature>
<keyword evidence="2" id="KW-0812">Transmembrane</keyword>
<reference evidence="3" key="1">
    <citation type="submission" date="2021-03" db="EMBL/GenBank/DDBJ databases">
        <authorList>
            <person name="Palmer J.M."/>
        </authorList>
    </citation>
    <scope>NUCLEOTIDE SEQUENCE</scope>
    <source>
        <strain evidence="3">ARV_011</strain>
    </source>
</reference>
<dbReference type="RefSeq" id="XP_043050265.1">
    <property type="nucleotide sequence ID" value="XM_043195068.1"/>
</dbReference>
<evidence type="ECO:0000256" key="2">
    <source>
        <dbReference type="SAM" id="Phobius"/>
    </source>
</evidence>
<gene>
    <name evidence="3" type="ORF">KQ657_004395</name>
</gene>
<proteinExistence type="predicted"/>
<keyword evidence="2" id="KW-1133">Transmembrane helix</keyword>
<feature type="transmembrane region" description="Helical" evidence="2">
    <location>
        <begin position="52"/>
        <end position="73"/>
    </location>
</feature>
<organism evidence="3 4">
    <name type="scientific">Scheffersomyces spartinae</name>
    <dbReference type="NCBI Taxonomy" id="45513"/>
    <lineage>
        <taxon>Eukaryota</taxon>
        <taxon>Fungi</taxon>
        <taxon>Dikarya</taxon>
        <taxon>Ascomycota</taxon>
        <taxon>Saccharomycotina</taxon>
        <taxon>Pichiomycetes</taxon>
        <taxon>Debaryomycetaceae</taxon>
        <taxon>Scheffersomyces</taxon>
    </lineage>
</organism>
<comment type="caution">
    <text evidence="3">The sequence shown here is derived from an EMBL/GenBank/DDBJ whole genome shotgun (WGS) entry which is preliminary data.</text>
</comment>
<dbReference type="AlphaFoldDB" id="A0A9P7VBG0"/>
<protein>
    <recommendedName>
        <fullName evidence="5">Inorganic phosphate transporter</fullName>
    </recommendedName>
</protein>
<dbReference type="Pfam" id="PF11124">
    <property type="entry name" value="Pho86"/>
    <property type="match status" value="1"/>
</dbReference>
<evidence type="ECO:0000256" key="1">
    <source>
        <dbReference type="SAM" id="MobiDB-lite"/>
    </source>
</evidence>
<dbReference type="EMBL" id="JAHMUF010000006">
    <property type="protein sequence ID" value="KAG7194718.1"/>
    <property type="molecule type" value="Genomic_DNA"/>
</dbReference>
<name>A0A9P7VBG0_9ASCO</name>
<evidence type="ECO:0000313" key="3">
    <source>
        <dbReference type="EMBL" id="KAG7194718.1"/>
    </source>
</evidence>
<sequence>MAVQKEVNLNQPLDSSKESTLSKSPLTPELAQGALTLHGDRYNQLQVGLNRLLFWHPLLVAVLLFPIGLYFAYQAYEYVYIVESVFEFVELFFTKENLRDHLVFLMPLLLLTVMFLTVFSFYLSDELKTISEKFKTSVYMNELFGFDLRKFAKLDTSDVATISPKERQQLKYGDNTQVIIYRDSPIAIATVVPITEKSSATDFYVEITGLHVRKVFAKVDFETLLIDWCLLRSRQLYSEFTNNKENVSGCKIHVLTNCYNFEKNYISKLKALKFELIAKSNELNPYERIESKKQGWITNFFYSIFGIERHVYGLSIFTANASEDRLLNKANEFSRKTIKKRK</sequence>
<keyword evidence="2" id="KW-0472">Membrane</keyword>
<evidence type="ECO:0000313" key="4">
    <source>
        <dbReference type="Proteomes" id="UP000790833"/>
    </source>
</evidence>
<keyword evidence="4" id="KW-1185">Reference proteome</keyword>
<evidence type="ECO:0008006" key="5">
    <source>
        <dbReference type="Google" id="ProtNLM"/>
    </source>
</evidence>
<feature type="compositionally biased region" description="Polar residues" evidence="1">
    <location>
        <begin position="7"/>
        <end position="25"/>
    </location>
</feature>
<dbReference type="GeneID" id="66117769"/>
<accession>A0A9P7VBG0</accession>